<evidence type="ECO:0000313" key="2">
    <source>
        <dbReference type="Proteomes" id="UP001272097"/>
    </source>
</evidence>
<sequence>MQTAAKGLHWHEAKGRAILQSRTQLADLPPEIAKRLSKTEFIVRSYLSGLAFVFSNTARDPTFRDNHLLLHVAEDLLQSAVSLTTLAMESLGSAAKRELRFLIEASIKLCFVQQQGYNLPIAEKLSQFEDVLRSQRISVQRNLDLRLVPEPMRAQFVEEIGRLYGTTSNFVHLTPAQIEERIDLASRGRRLGREIPSEIDEFNGLISRGLAASLVLLFHSVPTHVAGDWLVERDGTTMDWYFTGSRFIAAIDSDFDYKRERQDKLAEVQAARAAKVSF</sequence>
<protein>
    <recommendedName>
        <fullName evidence="3">HEPN AbiU2-like domain-containing protein</fullName>
    </recommendedName>
</protein>
<evidence type="ECO:0008006" key="3">
    <source>
        <dbReference type="Google" id="ProtNLM"/>
    </source>
</evidence>
<dbReference type="Proteomes" id="UP001272097">
    <property type="component" value="Unassembled WGS sequence"/>
</dbReference>
<proteinExistence type="predicted"/>
<organism evidence="1 2">
    <name type="scientific">Mesorhizobium australafricanum</name>
    <dbReference type="NCBI Taxonomy" id="3072311"/>
    <lineage>
        <taxon>Bacteria</taxon>
        <taxon>Pseudomonadati</taxon>
        <taxon>Pseudomonadota</taxon>
        <taxon>Alphaproteobacteria</taxon>
        <taxon>Hyphomicrobiales</taxon>
        <taxon>Phyllobacteriaceae</taxon>
        <taxon>Mesorhizobium</taxon>
    </lineage>
</organism>
<name>A0ABU4X443_9HYPH</name>
<reference evidence="1 2" key="1">
    <citation type="submission" date="2023-08" db="EMBL/GenBank/DDBJ databases">
        <title>Implementing the SeqCode for naming new Mesorhizobium species isolated from Vachellia karroo root nodules.</title>
        <authorList>
            <person name="Van Lill M."/>
        </authorList>
    </citation>
    <scope>NUCLEOTIDE SEQUENCE [LARGE SCALE GENOMIC DNA]</scope>
    <source>
        <strain evidence="1 2">VK3E</strain>
    </source>
</reference>
<keyword evidence="2" id="KW-1185">Reference proteome</keyword>
<dbReference type="RefSeq" id="WP_320217079.1">
    <property type="nucleotide sequence ID" value="NZ_JAVIIS010000053.1"/>
</dbReference>
<accession>A0ABU4X443</accession>
<gene>
    <name evidence="1" type="ORF">RFM51_26270</name>
</gene>
<dbReference type="EMBL" id="JAVIIS010000053">
    <property type="protein sequence ID" value="MDX8443082.1"/>
    <property type="molecule type" value="Genomic_DNA"/>
</dbReference>
<comment type="caution">
    <text evidence="1">The sequence shown here is derived from an EMBL/GenBank/DDBJ whole genome shotgun (WGS) entry which is preliminary data.</text>
</comment>
<evidence type="ECO:0000313" key="1">
    <source>
        <dbReference type="EMBL" id="MDX8443082.1"/>
    </source>
</evidence>